<evidence type="ECO:0000313" key="2">
    <source>
        <dbReference type="EMBL" id="CAA2108235.1"/>
    </source>
</evidence>
<organism evidence="2">
    <name type="scientific">Variovorax paradoxus</name>
    <dbReference type="NCBI Taxonomy" id="34073"/>
    <lineage>
        <taxon>Bacteria</taxon>
        <taxon>Pseudomonadati</taxon>
        <taxon>Pseudomonadota</taxon>
        <taxon>Betaproteobacteria</taxon>
        <taxon>Burkholderiales</taxon>
        <taxon>Comamonadaceae</taxon>
        <taxon>Variovorax</taxon>
    </lineage>
</organism>
<feature type="region of interest" description="Disordered" evidence="1">
    <location>
        <begin position="1"/>
        <end position="27"/>
    </location>
</feature>
<name>A0A679JLK4_VARPD</name>
<sequence>MIVITSPRPRRPKQSQRTGPVGGLADGRFQYTPAVATDIRKTFKRIRAEMQRGPQQ</sequence>
<gene>
    <name evidence="2" type="ORF">VVAX_04745</name>
</gene>
<reference evidence="2" key="1">
    <citation type="submission" date="2019-12" db="EMBL/GenBank/DDBJ databases">
        <authorList>
            <person name="Cremers G."/>
        </authorList>
    </citation>
    <scope>NUCLEOTIDE SEQUENCE</scope>
    <source>
        <strain evidence="2">Vvax</strain>
    </source>
</reference>
<dbReference type="AlphaFoldDB" id="A0A679JLK4"/>
<protein>
    <submittedName>
        <fullName evidence="2">Uncharacterized protein</fullName>
    </submittedName>
</protein>
<proteinExistence type="predicted"/>
<dbReference type="RefSeq" id="WP_339092259.1">
    <property type="nucleotide sequence ID" value="NZ_LR743507.1"/>
</dbReference>
<accession>A0A679JLK4</accession>
<dbReference type="EMBL" id="LR743507">
    <property type="protein sequence ID" value="CAA2108235.1"/>
    <property type="molecule type" value="Genomic_DNA"/>
</dbReference>
<evidence type="ECO:0000256" key="1">
    <source>
        <dbReference type="SAM" id="MobiDB-lite"/>
    </source>
</evidence>